<dbReference type="OrthoDB" id="7583243at2"/>
<dbReference type="InterPro" id="IPR036249">
    <property type="entry name" value="Thioredoxin-like_sf"/>
</dbReference>
<dbReference type="CDD" id="cd03188">
    <property type="entry name" value="GST_C_Beta"/>
    <property type="match status" value="1"/>
</dbReference>
<dbReference type="EMBL" id="QYUL01000002">
    <property type="protein sequence ID" value="RJF81550.1"/>
    <property type="molecule type" value="Genomic_DNA"/>
</dbReference>
<keyword evidence="3" id="KW-0808">Transferase</keyword>
<dbReference type="InterPro" id="IPR004046">
    <property type="entry name" value="GST_C"/>
</dbReference>
<evidence type="ECO:0000313" key="4">
    <source>
        <dbReference type="Proteomes" id="UP000283458"/>
    </source>
</evidence>
<dbReference type="PANTHER" id="PTHR44051:SF8">
    <property type="entry name" value="GLUTATHIONE S-TRANSFERASE GSTA"/>
    <property type="match status" value="1"/>
</dbReference>
<accession>A0A418VWN6</accession>
<keyword evidence="4" id="KW-1185">Reference proteome</keyword>
<dbReference type="RefSeq" id="WP_119831641.1">
    <property type="nucleotide sequence ID" value="NZ_QYUL01000002.1"/>
</dbReference>
<feature type="domain" description="GST C-terminal" evidence="2">
    <location>
        <begin position="87"/>
        <end position="203"/>
    </location>
</feature>
<dbReference type="CDD" id="cd03057">
    <property type="entry name" value="GST_N_Beta"/>
    <property type="match status" value="1"/>
</dbReference>
<dbReference type="SUPFAM" id="SSF52833">
    <property type="entry name" value="Thioredoxin-like"/>
    <property type="match status" value="1"/>
</dbReference>
<dbReference type="SFLD" id="SFLDG01150">
    <property type="entry name" value="Main.1:_Beta-like"/>
    <property type="match status" value="1"/>
</dbReference>
<sequence>MKLYYAPGACSLSPHICLREAGAAFTLERVDTATHRTETGVDYYSVNPKGYVPALRLDDGDLLTEGVAIVQFIADQHPDSGLAPANGTRARVRLQELLNYLSSELHKAFVPLFTPSSTAEAKEAARAKVGVRLDFLEGALADGRPHLLGDGFSAADAYFFVMTTWTGPTGVDLKRWPKLSALAARVAERPAVQAALRAEGLAA</sequence>
<dbReference type="Pfam" id="PF00043">
    <property type="entry name" value="GST_C"/>
    <property type="match status" value="1"/>
</dbReference>
<dbReference type="InterPro" id="IPR040079">
    <property type="entry name" value="Glutathione_S-Trfase"/>
</dbReference>
<proteinExistence type="predicted"/>
<dbReference type="NCBIfam" id="NF007831">
    <property type="entry name" value="PRK10542.1"/>
    <property type="match status" value="1"/>
</dbReference>
<dbReference type="PROSITE" id="PS50405">
    <property type="entry name" value="GST_CTER"/>
    <property type="match status" value="1"/>
</dbReference>
<dbReference type="SUPFAM" id="SSF47616">
    <property type="entry name" value="GST C-terminal domain-like"/>
    <property type="match status" value="1"/>
</dbReference>
<evidence type="ECO:0000259" key="1">
    <source>
        <dbReference type="PROSITE" id="PS50404"/>
    </source>
</evidence>
<dbReference type="InterPro" id="IPR004045">
    <property type="entry name" value="Glutathione_S-Trfase_N"/>
</dbReference>
<evidence type="ECO:0000313" key="3">
    <source>
        <dbReference type="EMBL" id="RJF81550.1"/>
    </source>
</evidence>
<dbReference type="Pfam" id="PF13409">
    <property type="entry name" value="GST_N_2"/>
    <property type="match status" value="1"/>
</dbReference>
<dbReference type="InterPro" id="IPR036282">
    <property type="entry name" value="Glutathione-S-Trfase_C_sf"/>
</dbReference>
<dbReference type="SFLD" id="SFLDS00019">
    <property type="entry name" value="Glutathione_Transferase_(cytos"/>
    <property type="match status" value="1"/>
</dbReference>
<dbReference type="SFLD" id="SFLDG00358">
    <property type="entry name" value="Main_(cytGST)"/>
    <property type="match status" value="1"/>
</dbReference>
<protein>
    <submittedName>
        <fullName evidence="3">Glutathione transferase GstA</fullName>
    </submittedName>
</protein>
<gene>
    <name evidence="3" type="primary">gstA</name>
    <name evidence="3" type="ORF">D3877_15510</name>
</gene>
<dbReference type="InterPro" id="IPR010987">
    <property type="entry name" value="Glutathione-S-Trfase_C-like"/>
</dbReference>
<name>A0A418VWN6_9PROT</name>
<organism evidence="3 4">
    <name type="scientific">Azospirillum cavernae</name>
    <dbReference type="NCBI Taxonomy" id="2320860"/>
    <lineage>
        <taxon>Bacteria</taxon>
        <taxon>Pseudomonadati</taxon>
        <taxon>Pseudomonadota</taxon>
        <taxon>Alphaproteobacteria</taxon>
        <taxon>Rhodospirillales</taxon>
        <taxon>Azospirillaceae</taxon>
        <taxon>Azospirillum</taxon>
    </lineage>
</organism>
<dbReference type="Gene3D" id="1.20.1050.10">
    <property type="match status" value="1"/>
</dbReference>
<dbReference type="AlphaFoldDB" id="A0A418VWN6"/>
<reference evidence="3 4" key="1">
    <citation type="submission" date="2018-09" db="EMBL/GenBank/DDBJ databases">
        <authorList>
            <person name="Zhu H."/>
        </authorList>
    </citation>
    <scope>NUCLEOTIDE SEQUENCE [LARGE SCALE GENOMIC DNA]</scope>
    <source>
        <strain evidence="3 4">K2W22B-5</strain>
    </source>
</reference>
<dbReference type="Proteomes" id="UP000283458">
    <property type="component" value="Unassembled WGS sequence"/>
</dbReference>
<dbReference type="PANTHER" id="PTHR44051">
    <property type="entry name" value="GLUTATHIONE S-TRANSFERASE-RELATED"/>
    <property type="match status" value="1"/>
</dbReference>
<comment type="caution">
    <text evidence="3">The sequence shown here is derived from an EMBL/GenBank/DDBJ whole genome shotgun (WGS) entry which is preliminary data.</text>
</comment>
<evidence type="ECO:0000259" key="2">
    <source>
        <dbReference type="PROSITE" id="PS50405"/>
    </source>
</evidence>
<dbReference type="GO" id="GO:0016740">
    <property type="term" value="F:transferase activity"/>
    <property type="evidence" value="ECO:0007669"/>
    <property type="project" value="UniProtKB-KW"/>
</dbReference>
<feature type="domain" description="GST N-terminal" evidence="1">
    <location>
        <begin position="1"/>
        <end position="81"/>
    </location>
</feature>
<dbReference type="Gene3D" id="3.40.30.10">
    <property type="entry name" value="Glutaredoxin"/>
    <property type="match status" value="1"/>
</dbReference>
<dbReference type="PROSITE" id="PS50404">
    <property type="entry name" value="GST_NTER"/>
    <property type="match status" value="1"/>
</dbReference>